<gene>
    <name evidence="1" type="ORF">O6H91_10G007800</name>
</gene>
<organism evidence="1 2">
    <name type="scientific">Diphasiastrum complanatum</name>
    <name type="common">Issler's clubmoss</name>
    <name type="synonym">Lycopodium complanatum</name>
    <dbReference type="NCBI Taxonomy" id="34168"/>
    <lineage>
        <taxon>Eukaryota</taxon>
        <taxon>Viridiplantae</taxon>
        <taxon>Streptophyta</taxon>
        <taxon>Embryophyta</taxon>
        <taxon>Tracheophyta</taxon>
        <taxon>Lycopodiopsida</taxon>
        <taxon>Lycopodiales</taxon>
        <taxon>Lycopodiaceae</taxon>
        <taxon>Lycopodioideae</taxon>
        <taxon>Diphasiastrum</taxon>
    </lineage>
</organism>
<name>A0ACC2CE57_DIPCM</name>
<accession>A0ACC2CE57</accession>
<sequence length="159" mass="18846">MVGITQEREFEWQSHHEVSGVDFGAQFLQRSYEVEKVATGSGAPHMILYKPDISHGTFESLKPLFRIGKEIIKWKYIVFLFNTPDLKDEVSALWPSRVSLRSIKRMLEHLEDCEFKRVKVRKDGMTVYLYAVKRSNEEFVLQNEWNRLLCFIRAREEIF</sequence>
<comment type="caution">
    <text evidence="1">The sequence shown here is derived from an EMBL/GenBank/DDBJ whole genome shotgun (WGS) entry which is preliminary data.</text>
</comment>
<evidence type="ECO:0000313" key="1">
    <source>
        <dbReference type="EMBL" id="KAJ7540289.1"/>
    </source>
</evidence>
<protein>
    <submittedName>
        <fullName evidence="1">Uncharacterized protein</fullName>
    </submittedName>
</protein>
<evidence type="ECO:0000313" key="2">
    <source>
        <dbReference type="Proteomes" id="UP001162992"/>
    </source>
</evidence>
<dbReference type="EMBL" id="CM055101">
    <property type="protein sequence ID" value="KAJ7540289.1"/>
    <property type="molecule type" value="Genomic_DNA"/>
</dbReference>
<proteinExistence type="predicted"/>
<dbReference type="Proteomes" id="UP001162992">
    <property type="component" value="Chromosome 10"/>
</dbReference>
<reference evidence="2" key="1">
    <citation type="journal article" date="2024" name="Proc. Natl. Acad. Sci. U.S.A.">
        <title>Extraordinary preservation of gene collinearity over three hundred million years revealed in homosporous lycophytes.</title>
        <authorList>
            <person name="Li C."/>
            <person name="Wickell D."/>
            <person name="Kuo L.Y."/>
            <person name="Chen X."/>
            <person name="Nie B."/>
            <person name="Liao X."/>
            <person name="Peng D."/>
            <person name="Ji J."/>
            <person name="Jenkins J."/>
            <person name="Williams M."/>
            <person name="Shu S."/>
            <person name="Plott C."/>
            <person name="Barry K."/>
            <person name="Rajasekar S."/>
            <person name="Grimwood J."/>
            <person name="Han X."/>
            <person name="Sun S."/>
            <person name="Hou Z."/>
            <person name="He W."/>
            <person name="Dai G."/>
            <person name="Sun C."/>
            <person name="Schmutz J."/>
            <person name="Leebens-Mack J.H."/>
            <person name="Li F.W."/>
            <person name="Wang L."/>
        </authorList>
    </citation>
    <scope>NUCLEOTIDE SEQUENCE [LARGE SCALE GENOMIC DNA]</scope>
    <source>
        <strain evidence="2">cv. PW_Plant_1</strain>
    </source>
</reference>
<keyword evidence="2" id="KW-1185">Reference proteome</keyword>